<dbReference type="Pfam" id="PF01370">
    <property type="entry name" value="Epimerase"/>
    <property type="match status" value="1"/>
</dbReference>
<accession>A0A6C0LZ81</accession>
<dbReference type="InterPro" id="IPR036291">
    <property type="entry name" value="NAD(P)-bd_dom_sf"/>
</dbReference>
<dbReference type="PANTHER" id="PTHR43238:SF1">
    <property type="entry name" value="GDP-L-FUCOSE SYNTHASE"/>
    <property type="match status" value="1"/>
</dbReference>
<dbReference type="PANTHER" id="PTHR43238">
    <property type="entry name" value="GDP-L-FUCOSE SYNTHASE"/>
    <property type="match status" value="1"/>
</dbReference>
<dbReference type="AlphaFoldDB" id="A0A6C0LZ81"/>
<evidence type="ECO:0000313" key="2">
    <source>
        <dbReference type="EMBL" id="QHU35335.1"/>
    </source>
</evidence>
<dbReference type="GO" id="GO:0050577">
    <property type="term" value="F:GDP-L-fucose synthase activity"/>
    <property type="evidence" value="ECO:0007669"/>
    <property type="project" value="TreeGrafter"/>
</dbReference>
<dbReference type="InterPro" id="IPR001509">
    <property type="entry name" value="Epimerase_deHydtase"/>
</dbReference>
<feature type="domain" description="NAD-dependent epimerase/dehydratase" evidence="1">
    <location>
        <begin position="3"/>
        <end position="232"/>
    </location>
</feature>
<sequence>MRILVTGGTGMVGSNIKDIVDKNKEHSFIFLSSSICDLTNQTAVLDYFKKYDYDYIIHLAASVGGLYKNMENNIKMFTDNVRINENILEACHFNGIKRGIFCLSSCVYPANPSKFPMDETMIHESAPHPSNEGYAYAKRMLELQTRQYNEKYGHEYICVTPVNMYGKYDNFNLMGGHFIPMIMHRFYREKKRLEIDNFPNYFAFGTGKPLRQFLYAKDFAKIILKILFEYEGPERNIICCNDNEWTIKDVVHKILDTMEIPREELKWRSSMSDGCMRKTVSNAKLKDIYPNLEFISIDEGLKITYEWFKENYKNIRNI</sequence>
<dbReference type="Gene3D" id="3.40.50.720">
    <property type="entry name" value="NAD(P)-binding Rossmann-like Domain"/>
    <property type="match status" value="1"/>
</dbReference>
<name>A0A6C0LZ81_9ZZZZ</name>
<reference evidence="2" key="1">
    <citation type="journal article" date="2020" name="Nature">
        <title>Giant virus diversity and host interactions through global metagenomics.</title>
        <authorList>
            <person name="Schulz F."/>
            <person name="Roux S."/>
            <person name="Paez-Espino D."/>
            <person name="Jungbluth S."/>
            <person name="Walsh D.A."/>
            <person name="Denef V.J."/>
            <person name="McMahon K.D."/>
            <person name="Konstantinidis K.T."/>
            <person name="Eloe-Fadrosh E.A."/>
            <person name="Kyrpides N.C."/>
            <person name="Woyke T."/>
        </authorList>
    </citation>
    <scope>NUCLEOTIDE SEQUENCE</scope>
    <source>
        <strain evidence="2">GVMAG-S-1017745-26</strain>
    </source>
</reference>
<dbReference type="Gene3D" id="3.90.25.10">
    <property type="entry name" value="UDP-galactose 4-epimerase, domain 1"/>
    <property type="match status" value="1"/>
</dbReference>
<dbReference type="EMBL" id="MN740587">
    <property type="protein sequence ID" value="QHU35335.1"/>
    <property type="molecule type" value="Genomic_DNA"/>
</dbReference>
<proteinExistence type="predicted"/>
<organism evidence="2">
    <name type="scientific">viral metagenome</name>
    <dbReference type="NCBI Taxonomy" id="1070528"/>
    <lineage>
        <taxon>unclassified sequences</taxon>
        <taxon>metagenomes</taxon>
        <taxon>organismal metagenomes</taxon>
    </lineage>
</organism>
<protein>
    <recommendedName>
        <fullName evidence="1">NAD-dependent epimerase/dehydratase domain-containing protein</fullName>
    </recommendedName>
</protein>
<evidence type="ECO:0000259" key="1">
    <source>
        <dbReference type="Pfam" id="PF01370"/>
    </source>
</evidence>
<dbReference type="SUPFAM" id="SSF51735">
    <property type="entry name" value="NAD(P)-binding Rossmann-fold domains"/>
    <property type="match status" value="1"/>
</dbReference>